<proteinExistence type="predicted"/>
<reference evidence="3" key="1">
    <citation type="submission" date="2016-10" db="EMBL/GenBank/DDBJ databases">
        <authorList>
            <person name="Varghese N."/>
            <person name="Submissions S."/>
        </authorList>
    </citation>
    <scope>NUCLEOTIDE SEQUENCE [LARGE SCALE GENOMIC DNA]</scope>
    <source>
        <strain evidence="3">K1</strain>
    </source>
</reference>
<gene>
    <name evidence="2" type="ORF">SAMN05216169_101164</name>
</gene>
<keyword evidence="1" id="KW-0812">Transmembrane</keyword>
<keyword evidence="1" id="KW-0472">Membrane</keyword>
<sequence length="95" mass="11193">MVMFMEFSFDVFTYVSLFSMFVVAMTCYVKRQANYPVTIQRFVTYDMNGCKKMSDAYTYTPLHIRFVTFQQRKIPINEQSYASGEEGRMLLVCLS</sequence>
<evidence type="ECO:0000313" key="3">
    <source>
        <dbReference type="Proteomes" id="UP000198979"/>
    </source>
</evidence>
<feature type="transmembrane region" description="Helical" evidence="1">
    <location>
        <begin position="12"/>
        <end position="29"/>
    </location>
</feature>
<dbReference type="EMBL" id="FOJQ01000011">
    <property type="protein sequence ID" value="SFA45530.1"/>
    <property type="molecule type" value="Genomic_DNA"/>
</dbReference>
<dbReference type="AlphaFoldDB" id="A0A1I0T1E2"/>
<organism evidence="2 3">
    <name type="scientific">Anoxybacillus pushchinoensis</name>
    <dbReference type="NCBI Taxonomy" id="150248"/>
    <lineage>
        <taxon>Bacteria</taxon>
        <taxon>Bacillati</taxon>
        <taxon>Bacillota</taxon>
        <taxon>Bacilli</taxon>
        <taxon>Bacillales</taxon>
        <taxon>Anoxybacillaceae</taxon>
        <taxon>Anoxybacillus</taxon>
    </lineage>
</organism>
<keyword evidence="3" id="KW-1185">Reference proteome</keyword>
<keyword evidence="1" id="KW-1133">Transmembrane helix</keyword>
<dbReference type="Proteomes" id="UP000198979">
    <property type="component" value="Unassembled WGS sequence"/>
</dbReference>
<evidence type="ECO:0000313" key="2">
    <source>
        <dbReference type="EMBL" id="SFA45530.1"/>
    </source>
</evidence>
<dbReference type="STRING" id="150248.SAMN05216169_101164"/>
<dbReference type="RefSeq" id="WP_244149192.1">
    <property type="nucleotide sequence ID" value="NZ_FOJQ01000011.1"/>
</dbReference>
<accession>A0A1I0T1E2</accession>
<protein>
    <submittedName>
        <fullName evidence="2">Uncharacterized protein</fullName>
    </submittedName>
</protein>
<name>A0A1I0T1E2_9BACL</name>
<evidence type="ECO:0000256" key="1">
    <source>
        <dbReference type="SAM" id="Phobius"/>
    </source>
</evidence>